<dbReference type="Gene3D" id="2.40.70.10">
    <property type="entry name" value="Acid Proteases"/>
    <property type="match status" value="1"/>
</dbReference>
<reference evidence="5" key="1">
    <citation type="submission" date="2018-08" db="EMBL/GenBank/DDBJ databases">
        <authorList>
            <person name="Rossello M."/>
        </authorList>
    </citation>
    <scope>NUCLEOTIDE SEQUENCE [LARGE SCALE GENOMIC DNA]</scope>
    <source>
        <strain evidence="5">cv. Chinese Spring</strain>
    </source>
</reference>
<dbReference type="PROSITE" id="PS51257">
    <property type="entry name" value="PROKAR_LIPOPROTEIN"/>
    <property type="match status" value="1"/>
</dbReference>
<dbReference type="InterPro" id="IPR032799">
    <property type="entry name" value="TAXi_C"/>
</dbReference>
<dbReference type="GO" id="GO:0004190">
    <property type="term" value="F:aspartic-type endopeptidase activity"/>
    <property type="evidence" value="ECO:0000318"/>
    <property type="project" value="GO_Central"/>
</dbReference>
<dbReference type="GO" id="GO:0005576">
    <property type="term" value="C:extracellular region"/>
    <property type="evidence" value="ECO:0000318"/>
    <property type="project" value="GO_Central"/>
</dbReference>
<sequence length="306" mass="32615">MACTMCRPLSLLGLFLILTPLLCGCTGGGFSVELIHRDSPRSPFHDPSLTPRARVLAAVRRSYAGSGSPGPDGAVSEVISGTFQFFMYMSAATSLPRRFSYCLTPYLSDVSSALNFGSRATVTEPGAVTTPMVHSPVHVEAFYTVEIVALRIGSSIIKLPKRSPVIVDSGSLLTSLDKELLDPVVEAVTGSIKLPRKPPPSPNPEMFSVCYEADGMKALEKVFPDVTLELGGGALLTLKAENLFMDLLLRTVCLAVVPVTYEGSVPTIGSILQQNMHVGYDLDKRTITFAPADCATSYPSPPASSV</sequence>
<dbReference type="Proteomes" id="UP000019116">
    <property type="component" value="Chromosome 5A"/>
</dbReference>
<dbReference type="SMR" id="A0A3B6KBV2"/>
<dbReference type="STRING" id="4565.A0A3B6KBV2"/>
<dbReference type="EnsemblPlants" id="TraesCS5A02G026200.1">
    <property type="protein sequence ID" value="TraesCS5A02G026200.1"/>
    <property type="gene ID" value="TraesCS5A02G026200"/>
</dbReference>
<keyword evidence="6" id="KW-1185">Reference proteome</keyword>
<dbReference type="InterPro" id="IPR033121">
    <property type="entry name" value="PEPTIDASE_A1"/>
</dbReference>
<evidence type="ECO:0000256" key="2">
    <source>
        <dbReference type="ARBA" id="ARBA00022801"/>
    </source>
</evidence>
<dbReference type="OrthoDB" id="775830at2759"/>
<name>A0A3B6KBV2_WHEAT</name>
<dbReference type="Gramene" id="TraesCS5A02G026200.1">
    <property type="protein sequence ID" value="TraesCS5A02G026200.1"/>
    <property type="gene ID" value="TraesCS5A02G026200"/>
</dbReference>
<evidence type="ECO:0000313" key="5">
    <source>
        <dbReference type="EnsemblPlants" id="TraesCS5A02G026200.1"/>
    </source>
</evidence>
<evidence type="ECO:0000256" key="3">
    <source>
        <dbReference type="SAM" id="SignalP"/>
    </source>
</evidence>
<keyword evidence="1" id="KW-0645">Protease</keyword>
<reference evidence="5" key="2">
    <citation type="submission" date="2018-10" db="UniProtKB">
        <authorList>
            <consortium name="EnsemblPlants"/>
        </authorList>
    </citation>
    <scope>IDENTIFICATION</scope>
</reference>
<feature type="chain" id="PRO_5043176512" description="Peptidase A1 domain-containing protein" evidence="3">
    <location>
        <begin position="25"/>
        <end position="306"/>
    </location>
</feature>
<dbReference type="InterPro" id="IPR051708">
    <property type="entry name" value="Plant_Aspart_Prot_A1"/>
</dbReference>
<dbReference type="GO" id="GO:0006508">
    <property type="term" value="P:proteolysis"/>
    <property type="evidence" value="ECO:0007669"/>
    <property type="project" value="UniProtKB-KW"/>
</dbReference>
<dbReference type="AlphaFoldDB" id="A0A3B6KBV2"/>
<dbReference type="PANTHER" id="PTHR47967">
    <property type="entry name" value="OS07G0603500 PROTEIN-RELATED"/>
    <property type="match status" value="1"/>
</dbReference>
<dbReference type="Gramene" id="TraesCS5A03G0063400.1">
    <property type="protein sequence ID" value="TraesCS5A03G0063400.1.CDS"/>
    <property type="gene ID" value="TraesCS5A03G0063400"/>
</dbReference>
<dbReference type="InterPro" id="IPR021109">
    <property type="entry name" value="Peptidase_aspartic_dom_sf"/>
</dbReference>
<protein>
    <recommendedName>
        <fullName evidence="4">Peptidase A1 domain-containing protein</fullName>
    </recommendedName>
</protein>
<evidence type="ECO:0000313" key="6">
    <source>
        <dbReference type="Proteomes" id="UP000019116"/>
    </source>
</evidence>
<dbReference type="OMA" id="PEMFSVC"/>
<dbReference type="PANTHER" id="PTHR47967:SF55">
    <property type="entry name" value="PEPTIDASE A1 DOMAIN-CONTAINING PROTEIN"/>
    <property type="match status" value="1"/>
</dbReference>
<dbReference type="Pfam" id="PF14541">
    <property type="entry name" value="TAXi_C"/>
    <property type="match status" value="1"/>
</dbReference>
<feature type="domain" description="Peptidase A1" evidence="4">
    <location>
        <begin position="1"/>
        <end position="290"/>
    </location>
</feature>
<accession>A0A3B6KBV2</accession>
<evidence type="ECO:0000259" key="4">
    <source>
        <dbReference type="PROSITE" id="PS51767"/>
    </source>
</evidence>
<dbReference type="SUPFAM" id="SSF50630">
    <property type="entry name" value="Acid proteases"/>
    <property type="match status" value="1"/>
</dbReference>
<evidence type="ECO:0000256" key="1">
    <source>
        <dbReference type="ARBA" id="ARBA00022670"/>
    </source>
</evidence>
<proteinExistence type="predicted"/>
<organism evidence="5">
    <name type="scientific">Triticum aestivum</name>
    <name type="common">Wheat</name>
    <dbReference type="NCBI Taxonomy" id="4565"/>
    <lineage>
        <taxon>Eukaryota</taxon>
        <taxon>Viridiplantae</taxon>
        <taxon>Streptophyta</taxon>
        <taxon>Embryophyta</taxon>
        <taxon>Tracheophyta</taxon>
        <taxon>Spermatophyta</taxon>
        <taxon>Magnoliopsida</taxon>
        <taxon>Liliopsida</taxon>
        <taxon>Poales</taxon>
        <taxon>Poaceae</taxon>
        <taxon>BOP clade</taxon>
        <taxon>Pooideae</taxon>
        <taxon>Triticodae</taxon>
        <taxon>Triticeae</taxon>
        <taxon>Triticinae</taxon>
        <taxon>Triticum</taxon>
    </lineage>
</organism>
<keyword evidence="2" id="KW-0378">Hydrolase</keyword>
<dbReference type="PROSITE" id="PS51767">
    <property type="entry name" value="PEPTIDASE_A1"/>
    <property type="match status" value="1"/>
</dbReference>
<feature type="signal peptide" evidence="3">
    <location>
        <begin position="1"/>
        <end position="24"/>
    </location>
</feature>
<keyword evidence="3" id="KW-0732">Signal</keyword>